<keyword evidence="1" id="KW-0963">Cytoplasm</keyword>
<dbReference type="PANTHER" id="PTHR33867">
    <property type="entry name" value="RIBOSOME MATURATION FACTOR RIMP"/>
    <property type="match status" value="1"/>
</dbReference>
<dbReference type="NCBIfam" id="NF000927">
    <property type="entry name" value="PRK00092.1-1"/>
    <property type="match status" value="1"/>
</dbReference>
<dbReference type="Pfam" id="PF02576">
    <property type="entry name" value="RimP_N"/>
    <property type="match status" value="1"/>
</dbReference>
<dbReference type="FunFam" id="3.30.300.70:FF:000001">
    <property type="entry name" value="Ribosome maturation factor RimP"/>
    <property type="match status" value="1"/>
</dbReference>
<dbReference type="Gene3D" id="3.30.300.70">
    <property type="entry name" value="RimP-like superfamily, N-terminal"/>
    <property type="match status" value="1"/>
</dbReference>
<dbReference type="SUPFAM" id="SSF74942">
    <property type="entry name" value="YhbC-like, C-terminal domain"/>
    <property type="match status" value="1"/>
</dbReference>
<dbReference type="GO" id="GO:0005829">
    <property type="term" value="C:cytosol"/>
    <property type="evidence" value="ECO:0007669"/>
    <property type="project" value="TreeGrafter"/>
</dbReference>
<dbReference type="InterPro" id="IPR035956">
    <property type="entry name" value="RimP_N_sf"/>
</dbReference>
<protein>
    <submittedName>
        <fullName evidence="5">Bacterial ribosome SSU maturation protein RimP</fullName>
    </submittedName>
</protein>
<dbReference type="InterPro" id="IPR028989">
    <property type="entry name" value="RimP_N"/>
</dbReference>
<reference evidence="5" key="1">
    <citation type="submission" date="2018-06" db="EMBL/GenBank/DDBJ databases">
        <authorList>
            <person name="Zhirakovskaya E."/>
        </authorList>
    </citation>
    <scope>NUCLEOTIDE SEQUENCE</scope>
</reference>
<evidence type="ECO:0000259" key="4">
    <source>
        <dbReference type="Pfam" id="PF17384"/>
    </source>
</evidence>
<evidence type="ECO:0000259" key="3">
    <source>
        <dbReference type="Pfam" id="PF02576"/>
    </source>
</evidence>
<dbReference type="HAMAP" id="MF_01077">
    <property type="entry name" value="RimP"/>
    <property type="match status" value="1"/>
</dbReference>
<dbReference type="Pfam" id="PF17384">
    <property type="entry name" value="DUF150_C"/>
    <property type="match status" value="1"/>
</dbReference>
<dbReference type="GO" id="GO:0000028">
    <property type="term" value="P:ribosomal small subunit assembly"/>
    <property type="evidence" value="ECO:0007669"/>
    <property type="project" value="TreeGrafter"/>
</dbReference>
<evidence type="ECO:0000256" key="1">
    <source>
        <dbReference type="ARBA" id="ARBA00022490"/>
    </source>
</evidence>
<keyword evidence="2" id="KW-0690">Ribosome biogenesis</keyword>
<dbReference type="SUPFAM" id="SSF75420">
    <property type="entry name" value="YhbC-like, N-terminal domain"/>
    <property type="match status" value="1"/>
</dbReference>
<dbReference type="PANTHER" id="PTHR33867:SF1">
    <property type="entry name" value="RIBOSOME MATURATION FACTOR RIMP"/>
    <property type="match status" value="1"/>
</dbReference>
<dbReference type="EMBL" id="UOFX01000027">
    <property type="protein sequence ID" value="VAX07658.1"/>
    <property type="molecule type" value="Genomic_DNA"/>
</dbReference>
<dbReference type="CDD" id="cd01734">
    <property type="entry name" value="YlxS_C"/>
    <property type="match status" value="1"/>
</dbReference>
<feature type="domain" description="Ribosome maturation factor RimP N-terminal" evidence="3">
    <location>
        <begin position="12"/>
        <end position="84"/>
    </location>
</feature>
<dbReference type="Gene3D" id="2.30.30.180">
    <property type="entry name" value="Ribosome maturation factor RimP, C-terminal domain"/>
    <property type="match status" value="1"/>
</dbReference>
<proteinExistence type="inferred from homology"/>
<dbReference type="GO" id="GO:0006412">
    <property type="term" value="P:translation"/>
    <property type="evidence" value="ECO:0007669"/>
    <property type="project" value="TreeGrafter"/>
</dbReference>
<name>A0A3B1B8C1_9ZZZZ</name>
<dbReference type="InterPro" id="IPR003728">
    <property type="entry name" value="Ribosome_maturation_RimP"/>
</dbReference>
<sequence length="152" mass="17090">MRGAPDNLTQLLRQVVETMGYELAGVELVNRKKSGVLLRIYIDNDNGITLDDCTAVSHQVSGVLDVEDPIKANYDLEVSSPGSDRPLFYKEHFVRFAGKKVRIKIRTMLHGQRRFEGVLAGMQDEDVVLDVGGEKVDLPYDQIETVRLVPEF</sequence>
<evidence type="ECO:0000313" key="5">
    <source>
        <dbReference type="EMBL" id="VAX07658.1"/>
    </source>
</evidence>
<evidence type="ECO:0000256" key="2">
    <source>
        <dbReference type="ARBA" id="ARBA00022517"/>
    </source>
</evidence>
<gene>
    <name evidence="5" type="ORF">MNBD_GAMMA26-1398</name>
</gene>
<organism evidence="5">
    <name type="scientific">hydrothermal vent metagenome</name>
    <dbReference type="NCBI Taxonomy" id="652676"/>
    <lineage>
        <taxon>unclassified sequences</taxon>
        <taxon>metagenomes</taxon>
        <taxon>ecological metagenomes</taxon>
    </lineage>
</organism>
<accession>A0A3B1B8C1</accession>
<dbReference type="InterPro" id="IPR036847">
    <property type="entry name" value="RimP_C_sf"/>
</dbReference>
<dbReference type="InterPro" id="IPR028998">
    <property type="entry name" value="RimP_C"/>
</dbReference>
<dbReference type="AlphaFoldDB" id="A0A3B1B8C1"/>
<feature type="domain" description="Ribosome maturation factor RimP C-terminal" evidence="4">
    <location>
        <begin position="87"/>
        <end position="152"/>
    </location>
</feature>